<name>A0A556TTL6_BAGYA</name>
<sequence length="109" mass="12550">MAYREELKNLEIQYLEKQPSLEVNRTSVSPQTVISGPSHDQTLKRWTVSLTLLRLVEVVVVVGSTAYLCYERQVFQGFMGLDHKPNPLDHPCSTTLPRVWSRPIKPWNT</sequence>
<accession>A0A556TTL6</accession>
<organism evidence="1 2">
    <name type="scientific">Bagarius yarrelli</name>
    <name type="common">Goonch</name>
    <name type="synonym">Bagrus yarrelli</name>
    <dbReference type="NCBI Taxonomy" id="175774"/>
    <lineage>
        <taxon>Eukaryota</taxon>
        <taxon>Metazoa</taxon>
        <taxon>Chordata</taxon>
        <taxon>Craniata</taxon>
        <taxon>Vertebrata</taxon>
        <taxon>Euteleostomi</taxon>
        <taxon>Actinopterygii</taxon>
        <taxon>Neopterygii</taxon>
        <taxon>Teleostei</taxon>
        <taxon>Ostariophysi</taxon>
        <taxon>Siluriformes</taxon>
        <taxon>Sisoridae</taxon>
        <taxon>Sisorinae</taxon>
        <taxon>Bagarius</taxon>
    </lineage>
</organism>
<evidence type="ECO:0000313" key="2">
    <source>
        <dbReference type="Proteomes" id="UP000319801"/>
    </source>
</evidence>
<dbReference type="Proteomes" id="UP000319801">
    <property type="component" value="Unassembled WGS sequence"/>
</dbReference>
<proteinExistence type="predicted"/>
<dbReference type="AlphaFoldDB" id="A0A556TTL6"/>
<dbReference type="EMBL" id="VCAZ01000018">
    <property type="protein sequence ID" value="TSK67150.1"/>
    <property type="molecule type" value="Genomic_DNA"/>
</dbReference>
<protein>
    <submittedName>
        <fullName evidence="1">Uncharacterized protein</fullName>
    </submittedName>
</protein>
<gene>
    <name evidence="1" type="ORF">Baya_5127</name>
</gene>
<keyword evidence="2" id="KW-1185">Reference proteome</keyword>
<evidence type="ECO:0000313" key="1">
    <source>
        <dbReference type="EMBL" id="TSK67150.1"/>
    </source>
</evidence>
<reference evidence="1 2" key="1">
    <citation type="journal article" date="2019" name="Genome Biol. Evol.">
        <title>Whole-Genome Sequencing of the Giant Devil Catfish, Bagarius yarrelli.</title>
        <authorList>
            <person name="Jiang W."/>
            <person name="Lv Y."/>
            <person name="Cheng L."/>
            <person name="Yang K."/>
            <person name="Chao B."/>
            <person name="Wang X."/>
            <person name="Li Y."/>
            <person name="Pan X."/>
            <person name="You X."/>
            <person name="Zhang Y."/>
            <person name="Yang J."/>
            <person name="Li J."/>
            <person name="Zhang X."/>
            <person name="Liu S."/>
            <person name="Sun C."/>
            <person name="Yang J."/>
            <person name="Shi Q."/>
        </authorList>
    </citation>
    <scope>NUCLEOTIDE SEQUENCE [LARGE SCALE GENOMIC DNA]</scope>
    <source>
        <strain evidence="1">JWS20170419001</strain>
        <tissue evidence="1">Muscle</tissue>
    </source>
</reference>
<comment type="caution">
    <text evidence="1">The sequence shown here is derived from an EMBL/GenBank/DDBJ whole genome shotgun (WGS) entry which is preliminary data.</text>
</comment>